<dbReference type="SFLD" id="SFLDG01129">
    <property type="entry name" value="C1.5:_HAD__Beta-PGM__Phosphata"/>
    <property type="match status" value="1"/>
</dbReference>
<dbReference type="SFLD" id="SFLDS00003">
    <property type="entry name" value="Haloacid_Dehalogenase"/>
    <property type="match status" value="1"/>
</dbReference>
<dbReference type="NCBIfam" id="TIGR01549">
    <property type="entry name" value="HAD-SF-IA-v1"/>
    <property type="match status" value="1"/>
</dbReference>
<name>A0A931F854_9FIRM</name>
<dbReference type="Pfam" id="PF13419">
    <property type="entry name" value="HAD_2"/>
    <property type="match status" value="1"/>
</dbReference>
<evidence type="ECO:0000256" key="4">
    <source>
        <dbReference type="ARBA" id="ARBA00022842"/>
    </source>
</evidence>
<proteinExistence type="predicted"/>
<comment type="caution">
    <text evidence="5">The sequence shown here is derived from an EMBL/GenBank/DDBJ whole genome shotgun (WGS) entry which is preliminary data.</text>
</comment>
<dbReference type="GO" id="GO:0046872">
    <property type="term" value="F:metal ion binding"/>
    <property type="evidence" value="ECO:0007669"/>
    <property type="project" value="UniProtKB-KW"/>
</dbReference>
<dbReference type="PANTHER" id="PTHR46470">
    <property type="entry name" value="N-ACYLNEURAMINATE-9-PHOSPHATASE"/>
    <property type="match status" value="1"/>
</dbReference>
<dbReference type="GO" id="GO:0016791">
    <property type="term" value="F:phosphatase activity"/>
    <property type="evidence" value="ECO:0007669"/>
    <property type="project" value="TreeGrafter"/>
</dbReference>
<evidence type="ECO:0000256" key="2">
    <source>
        <dbReference type="ARBA" id="ARBA00022723"/>
    </source>
</evidence>
<dbReference type="InterPro" id="IPR036412">
    <property type="entry name" value="HAD-like_sf"/>
</dbReference>
<sequence>MIISFDLDGVLMENPFSKGLFPYIKSELKRQYENHHDQLIKEEIIWKNIKYEFRKRIKAHLYTAYDWDDIIQTVANDLRVPGQIDISKLIKKYLKKPYIHLYQDGKELLNKLQEANIELYVVTNGYYKYQYPVLEALGIDEYFSEIITTDRAQAVKPQSKIFKSQLTETDNWIHIGDSPLMDVYGANKLSATSILVFRELSEDLLSLSPSERTKSKIAKELINDKLDKELSLNKWEYEEDLIYPDYLVKSLDEVFPILK</sequence>
<dbReference type="RefSeq" id="WP_270454354.1">
    <property type="nucleotide sequence ID" value="NZ_JADPIE010000005.1"/>
</dbReference>
<dbReference type="InterPro" id="IPR041492">
    <property type="entry name" value="HAD_2"/>
</dbReference>
<dbReference type="AlphaFoldDB" id="A0A931F854"/>
<dbReference type="EMBL" id="JADPIE010000005">
    <property type="protein sequence ID" value="MBF8437381.1"/>
    <property type="molecule type" value="Genomic_DNA"/>
</dbReference>
<evidence type="ECO:0000313" key="6">
    <source>
        <dbReference type="Proteomes" id="UP000621436"/>
    </source>
</evidence>
<evidence type="ECO:0000256" key="3">
    <source>
        <dbReference type="ARBA" id="ARBA00022801"/>
    </source>
</evidence>
<dbReference type="GO" id="GO:0044281">
    <property type="term" value="P:small molecule metabolic process"/>
    <property type="evidence" value="ECO:0007669"/>
    <property type="project" value="UniProtKB-ARBA"/>
</dbReference>
<dbReference type="InterPro" id="IPR006439">
    <property type="entry name" value="HAD-SF_hydro_IA"/>
</dbReference>
<dbReference type="InterPro" id="IPR023214">
    <property type="entry name" value="HAD_sf"/>
</dbReference>
<dbReference type="CDD" id="cd01427">
    <property type="entry name" value="HAD_like"/>
    <property type="match status" value="1"/>
</dbReference>
<keyword evidence="2" id="KW-0479">Metal-binding</keyword>
<dbReference type="Gene3D" id="3.40.50.1000">
    <property type="entry name" value="HAD superfamily/HAD-like"/>
    <property type="match status" value="1"/>
</dbReference>
<evidence type="ECO:0000256" key="1">
    <source>
        <dbReference type="ARBA" id="ARBA00001946"/>
    </source>
</evidence>
<keyword evidence="4" id="KW-0460">Magnesium</keyword>
<dbReference type="Proteomes" id="UP000621436">
    <property type="component" value="Unassembled WGS sequence"/>
</dbReference>
<gene>
    <name evidence="5" type="ORF">I0Q91_09840</name>
</gene>
<protein>
    <submittedName>
        <fullName evidence="5">HAD family hydrolase</fullName>
    </submittedName>
</protein>
<dbReference type="InterPro" id="IPR051400">
    <property type="entry name" value="HAD-like_hydrolase"/>
</dbReference>
<accession>A0A931F854</accession>
<organism evidence="5 6">
    <name type="scientific">Halonatronomonas betaini</name>
    <dbReference type="NCBI Taxonomy" id="2778430"/>
    <lineage>
        <taxon>Bacteria</taxon>
        <taxon>Bacillati</taxon>
        <taxon>Bacillota</taxon>
        <taxon>Clostridia</taxon>
        <taxon>Halanaerobiales</taxon>
        <taxon>Halarsenatibacteraceae</taxon>
        <taxon>Halonatronomonas</taxon>
    </lineage>
</organism>
<reference evidence="5" key="1">
    <citation type="submission" date="2020-11" db="EMBL/GenBank/DDBJ databases">
        <title>Halonatronomonas betainensis gen. nov., sp. nov. a novel haloalkaliphilic representative of the family Halanaerobiacae capable of betaine degradation.</title>
        <authorList>
            <person name="Boltyanskaya Y."/>
            <person name="Kevbrin V."/>
            <person name="Detkova E."/>
            <person name="Grouzdev D.S."/>
            <person name="Koziaeva V."/>
            <person name="Zhilina T."/>
        </authorList>
    </citation>
    <scope>NUCLEOTIDE SEQUENCE</scope>
    <source>
        <strain evidence="5">Z-7014</strain>
    </source>
</reference>
<comment type="cofactor">
    <cofactor evidence="1">
        <name>Mg(2+)</name>
        <dbReference type="ChEBI" id="CHEBI:18420"/>
    </cofactor>
</comment>
<keyword evidence="3 5" id="KW-0378">Hydrolase</keyword>
<dbReference type="PANTHER" id="PTHR46470:SF2">
    <property type="entry name" value="GLYCERALDEHYDE 3-PHOSPHATE PHOSPHATASE"/>
    <property type="match status" value="1"/>
</dbReference>
<keyword evidence="6" id="KW-1185">Reference proteome</keyword>
<dbReference type="SUPFAM" id="SSF56784">
    <property type="entry name" value="HAD-like"/>
    <property type="match status" value="1"/>
</dbReference>
<evidence type="ECO:0000313" key="5">
    <source>
        <dbReference type="EMBL" id="MBF8437381.1"/>
    </source>
</evidence>
<dbReference type="Gene3D" id="1.10.150.520">
    <property type="match status" value="1"/>
</dbReference>